<keyword evidence="2" id="KW-0472">Membrane</keyword>
<evidence type="ECO:0000313" key="3">
    <source>
        <dbReference type="EMBL" id="KAK0426141.1"/>
    </source>
</evidence>
<evidence type="ECO:0000313" key="4">
    <source>
        <dbReference type="Proteomes" id="UP001175271"/>
    </source>
</evidence>
<organism evidence="3 4">
    <name type="scientific">Steinernema hermaphroditum</name>
    <dbReference type="NCBI Taxonomy" id="289476"/>
    <lineage>
        <taxon>Eukaryota</taxon>
        <taxon>Metazoa</taxon>
        <taxon>Ecdysozoa</taxon>
        <taxon>Nematoda</taxon>
        <taxon>Chromadorea</taxon>
        <taxon>Rhabditida</taxon>
        <taxon>Tylenchina</taxon>
        <taxon>Panagrolaimomorpha</taxon>
        <taxon>Strongyloidoidea</taxon>
        <taxon>Steinernematidae</taxon>
        <taxon>Steinernema</taxon>
    </lineage>
</organism>
<keyword evidence="2" id="KW-1133">Transmembrane helix</keyword>
<gene>
    <name evidence="3" type="ORF">QR680_009553</name>
</gene>
<feature type="transmembrane region" description="Helical" evidence="2">
    <location>
        <begin position="122"/>
        <end position="144"/>
    </location>
</feature>
<evidence type="ECO:0000256" key="1">
    <source>
        <dbReference type="SAM" id="MobiDB-lite"/>
    </source>
</evidence>
<keyword evidence="4" id="KW-1185">Reference proteome</keyword>
<sequence>MVEGFRTVEGQTAWSRGGGENLDRGERRGEIPFFGIGWGGACAFEEAQRRVKEIRLGERSPRNVWQFVGNGLWTTRTGKKLQTGTGAAYKGAQWSLDHHSPRPPPPRLLRSEMVPKKTSTPLITFQFAFFVVLLLVASTAAPVVEACIPGLFGGNCCSTPSCPMPCGGAPYAAAYSAPAGAYQVGKK</sequence>
<proteinExistence type="predicted"/>
<feature type="region of interest" description="Disordered" evidence="1">
    <location>
        <begin position="1"/>
        <end position="23"/>
    </location>
</feature>
<comment type="caution">
    <text evidence="3">The sequence shown here is derived from an EMBL/GenBank/DDBJ whole genome shotgun (WGS) entry which is preliminary data.</text>
</comment>
<dbReference type="EMBL" id="JAUCMV010000001">
    <property type="protein sequence ID" value="KAK0426141.1"/>
    <property type="molecule type" value="Genomic_DNA"/>
</dbReference>
<dbReference type="Proteomes" id="UP001175271">
    <property type="component" value="Unassembled WGS sequence"/>
</dbReference>
<reference evidence="3" key="1">
    <citation type="submission" date="2023-06" db="EMBL/GenBank/DDBJ databases">
        <title>Genomic analysis of the entomopathogenic nematode Steinernema hermaphroditum.</title>
        <authorList>
            <person name="Schwarz E.M."/>
            <person name="Heppert J.K."/>
            <person name="Baniya A."/>
            <person name="Schwartz H.T."/>
            <person name="Tan C.-H."/>
            <person name="Antoshechkin I."/>
            <person name="Sternberg P.W."/>
            <person name="Goodrich-Blair H."/>
            <person name="Dillman A.R."/>
        </authorList>
    </citation>
    <scope>NUCLEOTIDE SEQUENCE</scope>
    <source>
        <strain evidence="3">PS9179</strain>
        <tissue evidence="3">Whole animal</tissue>
    </source>
</reference>
<keyword evidence="2" id="KW-0812">Transmembrane</keyword>
<dbReference type="AlphaFoldDB" id="A0AA39IKR6"/>
<protein>
    <submittedName>
        <fullName evidence="3">Uncharacterized protein</fullName>
    </submittedName>
</protein>
<accession>A0AA39IKR6</accession>
<evidence type="ECO:0000256" key="2">
    <source>
        <dbReference type="SAM" id="Phobius"/>
    </source>
</evidence>
<name>A0AA39IKR6_9BILA</name>